<dbReference type="Proteomes" id="UP000439550">
    <property type="component" value="Unassembled WGS sequence"/>
</dbReference>
<feature type="transmembrane region" description="Helical" evidence="1">
    <location>
        <begin position="474"/>
        <end position="492"/>
    </location>
</feature>
<feature type="transmembrane region" description="Helical" evidence="1">
    <location>
        <begin position="436"/>
        <end position="462"/>
    </location>
</feature>
<keyword evidence="3" id="KW-1185">Reference proteome</keyword>
<feature type="transmembrane region" description="Helical" evidence="1">
    <location>
        <begin position="265"/>
        <end position="289"/>
    </location>
</feature>
<evidence type="ECO:0000313" key="2">
    <source>
        <dbReference type="EMBL" id="MQW39628.1"/>
    </source>
</evidence>
<feature type="transmembrane region" description="Helical" evidence="1">
    <location>
        <begin position="203"/>
        <end position="221"/>
    </location>
</feature>
<dbReference type="AlphaFoldDB" id="A0A7X1Z872"/>
<gene>
    <name evidence="2" type="ORF">GHI93_06730</name>
</gene>
<name>A0A7X1Z872_9LACT</name>
<dbReference type="RefSeq" id="WP_153496299.1">
    <property type="nucleotide sequence ID" value="NZ_CAXYUY010000010.1"/>
</dbReference>
<keyword evidence="1" id="KW-0472">Membrane</keyword>
<comment type="caution">
    <text evidence="2">The sequence shown here is derived from an EMBL/GenBank/DDBJ whole genome shotgun (WGS) entry which is preliminary data.</text>
</comment>
<dbReference type="EMBL" id="WITJ01000008">
    <property type="protein sequence ID" value="MQW39628.1"/>
    <property type="molecule type" value="Genomic_DNA"/>
</dbReference>
<feature type="transmembrane region" description="Helical" evidence="1">
    <location>
        <begin position="498"/>
        <end position="515"/>
    </location>
</feature>
<feature type="transmembrane region" description="Helical" evidence="1">
    <location>
        <begin position="7"/>
        <end position="27"/>
    </location>
</feature>
<proteinExistence type="predicted"/>
<feature type="transmembrane region" description="Helical" evidence="1">
    <location>
        <begin position="171"/>
        <end position="191"/>
    </location>
</feature>
<evidence type="ECO:0000256" key="1">
    <source>
        <dbReference type="SAM" id="Phobius"/>
    </source>
</evidence>
<feature type="transmembrane region" description="Helical" evidence="1">
    <location>
        <begin position="233"/>
        <end position="253"/>
    </location>
</feature>
<feature type="transmembrane region" description="Helical" evidence="1">
    <location>
        <begin position="88"/>
        <end position="109"/>
    </location>
</feature>
<accession>A0A7X1Z872</accession>
<organism evidence="2 3">
    <name type="scientific">Lactococcus hircilactis</name>
    <dbReference type="NCBI Taxonomy" id="1494462"/>
    <lineage>
        <taxon>Bacteria</taxon>
        <taxon>Bacillati</taxon>
        <taxon>Bacillota</taxon>
        <taxon>Bacilli</taxon>
        <taxon>Lactobacillales</taxon>
        <taxon>Streptococcaceae</taxon>
        <taxon>Lactococcus</taxon>
    </lineage>
</organism>
<protein>
    <recommendedName>
        <fullName evidence="4">Glycosyltransferase RgtA/B/C/D-like domain-containing protein</fullName>
    </recommendedName>
</protein>
<keyword evidence="1" id="KW-1133">Transmembrane helix</keyword>
<evidence type="ECO:0000313" key="3">
    <source>
        <dbReference type="Proteomes" id="UP000439550"/>
    </source>
</evidence>
<feature type="transmembrane region" description="Helical" evidence="1">
    <location>
        <begin position="39"/>
        <end position="60"/>
    </location>
</feature>
<evidence type="ECO:0008006" key="4">
    <source>
        <dbReference type="Google" id="ProtNLM"/>
    </source>
</evidence>
<keyword evidence="1" id="KW-0812">Transmembrane</keyword>
<feature type="transmembrane region" description="Helical" evidence="1">
    <location>
        <begin position="295"/>
        <end position="313"/>
    </location>
</feature>
<sequence length="535" mass="61619">MKWIEKIKFPFVILLFGLYMGISNGVAVMKTTGWDADHLTALVLGNLVLIFTLLVFWLLYRLGDKLGFGYSDFKGVKSRVNQELLTHYYWWSFGILGLLMVIVPLFFMIHVPDAGHDWDFFIIFNATSKLHGQSFAHLPMTTNALGYFLRYPNNQLFSILFNQTFAGLTEISLKIFVVTLVSSVLTSLALLASSLLVRILADCRLAVLFNCCAAAFLPFYLYGAQLYTDTLTLPFVCLGLLCFVWAFKALSVLTKLLGFSLSVTFLLIGFTFKPTVLIVLIAELIFLLVNKKWKAFGVVLALFGVLVVAKDFGVKAIVSSDPVFSQENKERYSLPVMHWIAMSWAPENKTGGFKKAIRLYTEQFDTYQKKQIATKQLFLNNLKKMGVLGVFRQIGRKLIYTWAYPDLNGLFYSLNHENPLIHRYFDYSPQTKVGNVTGFIFLKMACFPYWAMVVWFMWRLIFKMMFHKYYWQQLWFILAVSVFGCTIFLILWEANSRYLYNFSPLMLALALYGYTNRSKKENKNESDTLYGHSMF</sequence>
<reference evidence="2 3" key="1">
    <citation type="submission" date="2019-10" db="EMBL/GenBank/DDBJ databases">
        <authorList>
            <person name="Dong K."/>
        </authorList>
    </citation>
    <scope>NUCLEOTIDE SEQUENCE [LARGE SCALE GENOMIC DNA]</scope>
    <source>
        <strain evidence="2 3">DSM 28960</strain>
    </source>
</reference>
<dbReference type="OrthoDB" id="2240371at2"/>